<dbReference type="Proteomes" id="UP001596113">
    <property type="component" value="Unassembled WGS sequence"/>
</dbReference>
<dbReference type="Gene3D" id="3.40.50.20">
    <property type="match status" value="1"/>
</dbReference>
<dbReference type="Gene3D" id="2.160.10.10">
    <property type="entry name" value="Hexapeptide repeat proteins"/>
    <property type="match status" value="1"/>
</dbReference>
<proteinExistence type="predicted"/>
<dbReference type="SUPFAM" id="SSF51161">
    <property type="entry name" value="Trimeric LpxA-like enzymes"/>
    <property type="match status" value="1"/>
</dbReference>
<feature type="domain" description="PglD N-terminal" evidence="1">
    <location>
        <begin position="11"/>
        <end position="89"/>
    </location>
</feature>
<organism evidence="2 3">
    <name type="scientific">Cohnella soli</name>
    <dbReference type="NCBI Taxonomy" id="425005"/>
    <lineage>
        <taxon>Bacteria</taxon>
        <taxon>Bacillati</taxon>
        <taxon>Bacillota</taxon>
        <taxon>Bacilli</taxon>
        <taxon>Bacillales</taxon>
        <taxon>Paenibacillaceae</taxon>
        <taxon>Cohnella</taxon>
    </lineage>
</organism>
<dbReference type="CDD" id="cd03360">
    <property type="entry name" value="LbH_AT_putative"/>
    <property type="match status" value="1"/>
</dbReference>
<dbReference type="InterPro" id="IPR041561">
    <property type="entry name" value="PglD_N"/>
</dbReference>
<gene>
    <name evidence="2" type="ORF">ACFPOF_02300</name>
</gene>
<evidence type="ECO:0000313" key="3">
    <source>
        <dbReference type="Proteomes" id="UP001596113"/>
    </source>
</evidence>
<reference evidence="3" key="1">
    <citation type="journal article" date="2019" name="Int. J. Syst. Evol. Microbiol.">
        <title>The Global Catalogue of Microorganisms (GCM) 10K type strain sequencing project: providing services to taxonomists for standard genome sequencing and annotation.</title>
        <authorList>
            <consortium name="The Broad Institute Genomics Platform"/>
            <consortium name="The Broad Institute Genome Sequencing Center for Infectious Disease"/>
            <person name="Wu L."/>
            <person name="Ma J."/>
        </authorList>
    </citation>
    <scope>NUCLEOTIDE SEQUENCE [LARGE SCALE GENOMIC DNA]</scope>
    <source>
        <strain evidence="3">CGMCC 1.18575</strain>
    </source>
</reference>
<sequence>MMKLTGDMKWLIVVGAGGHGKVAAEAATASGKYRIAAFVDDKYVDERIKGGVLHAPMYSIESLLNQIRDARVIIAVGANATRQQLVSRLDLPDEKYATVVHPAATVSPSAEIGIGSVVFAGSVLNADAIVGRHAIVNTRAVVEHDCLVGDYAHLSPGAVISGGVHVAVGAHLGVGASVIPGVTVGEWSTLGAGAVAIRDVPARCTAVGVPASHIRNKESVNHALI</sequence>
<dbReference type="InterPro" id="IPR011004">
    <property type="entry name" value="Trimer_LpxA-like_sf"/>
</dbReference>
<name>A0ABW0HNC2_9BACL</name>
<dbReference type="EMBL" id="JBHSMI010000003">
    <property type="protein sequence ID" value="MFC5401552.1"/>
    <property type="molecule type" value="Genomic_DNA"/>
</dbReference>
<dbReference type="InterPro" id="IPR050179">
    <property type="entry name" value="Trans_hexapeptide_repeat"/>
</dbReference>
<accession>A0ABW0HNC2</accession>
<dbReference type="InterPro" id="IPR020019">
    <property type="entry name" value="AcTrfase_PglD-like"/>
</dbReference>
<comment type="caution">
    <text evidence="2">The sequence shown here is derived from an EMBL/GenBank/DDBJ whole genome shotgun (WGS) entry which is preliminary data.</text>
</comment>
<protein>
    <submittedName>
        <fullName evidence="2">Acetyltransferase</fullName>
    </submittedName>
</protein>
<evidence type="ECO:0000259" key="1">
    <source>
        <dbReference type="Pfam" id="PF17836"/>
    </source>
</evidence>
<dbReference type="RefSeq" id="WP_378129218.1">
    <property type="nucleotide sequence ID" value="NZ_JBHSMI010000003.1"/>
</dbReference>
<evidence type="ECO:0000313" key="2">
    <source>
        <dbReference type="EMBL" id="MFC5401552.1"/>
    </source>
</evidence>
<dbReference type="PANTHER" id="PTHR43300:SF7">
    <property type="entry name" value="UDP-N-ACETYLBACILLOSAMINE N-ACETYLTRANSFERASE"/>
    <property type="match status" value="1"/>
</dbReference>
<dbReference type="NCBIfam" id="TIGR03570">
    <property type="entry name" value="NeuD_NnaD"/>
    <property type="match status" value="1"/>
</dbReference>
<dbReference type="PANTHER" id="PTHR43300">
    <property type="entry name" value="ACETYLTRANSFERASE"/>
    <property type="match status" value="1"/>
</dbReference>
<keyword evidence="3" id="KW-1185">Reference proteome</keyword>
<dbReference type="Pfam" id="PF17836">
    <property type="entry name" value="PglD_N"/>
    <property type="match status" value="1"/>
</dbReference>